<proteinExistence type="predicted"/>
<evidence type="ECO:0000313" key="2">
    <source>
        <dbReference type="EMBL" id="MFC0710534.1"/>
    </source>
</evidence>
<feature type="transmembrane region" description="Helical" evidence="1">
    <location>
        <begin position="132"/>
        <end position="150"/>
    </location>
</feature>
<keyword evidence="1" id="KW-0812">Transmembrane</keyword>
<keyword evidence="1" id="KW-1133">Transmembrane helix</keyword>
<evidence type="ECO:0000313" key="3">
    <source>
        <dbReference type="Proteomes" id="UP001589891"/>
    </source>
</evidence>
<feature type="transmembrane region" description="Helical" evidence="1">
    <location>
        <begin position="6"/>
        <end position="23"/>
    </location>
</feature>
<keyword evidence="1" id="KW-0472">Membrane</keyword>
<organism evidence="2 3">
    <name type="scientific">Azorhizophilus paspali</name>
    <name type="common">Azotobacter paspali</name>
    <dbReference type="NCBI Taxonomy" id="69963"/>
    <lineage>
        <taxon>Bacteria</taxon>
        <taxon>Pseudomonadati</taxon>
        <taxon>Pseudomonadota</taxon>
        <taxon>Gammaproteobacteria</taxon>
        <taxon>Pseudomonadales</taxon>
        <taxon>Pseudomonadaceae</taxon>
        <taxon>Azorhizophilus</taxon>
    </lineage>
</organism>
<reference evidence="2 3" key="1">
    <citation type="submission" date="2024-09" db="EMBL/GenBank/DDBJ databases">
        <authorList>
            <person name="Sun Q."/>
            <person name="Mori K."/>
        </authorList>
    </citation>
    <scope>NUCLEOTIDE SEQUENCE [LARGE SCALE GENOMIC DNA]</scope>
    <source>
        <strain evidence="2 3">NCAIM B.01794</strain>
    </source>
</reference>
<feature type="transmembrane region" description="Helical" evidence="1">
    <location>
        <begin position="108"/>
        <end position="126"/>
    </location>
</feature>
<name>A0ABV6SNM6_AZOPA</name>
<sequence>MKYALYVVFVFGVAIVETIYISTKGLDEIIDHSEYYSKLLSIDNHAYFDAVLVLYRSLGDNLSLTFNNTIDFYNVQRHLIMLAGLIPSFIIFKRLYVVTLQAVGIQSFEFVLLMLSLSPLLLYPLGYDQLRWWSMAIANLSISIVIIIIYNTELAEKLMDYFF</sequence>
<comment type="caution">
    <text evidence="2">The sequence shown here is derived from an EMBL/GenBank/DDBJ whole genome shotgun (WGS) entry which is preliminary data.</text>
</comment>
<evidence type="ECO:0000256" key="1">
    <source>
        <dbReference type="SAM" id="Phobius"/>
    </source>
</evidence>
<keyword evidence="3" id="KW-1185">Reference proteome</keyword>
<dbReference type="RefSeq" id="WP_394543876.1">
    <property type="nucleotide sequence ID" value="NZ_CP171449.1"/>
</dbReference>
<dbReference type="Proteomes" id="UP001589891">
    <property type="component" value="Unassembled WGS sequence"/>
</dbReference>
<dbReference type="EMBL" id="JBHLSS010000082">
    <property type="protein sequence ID" value="MFC0710534.1"/>
    <property type="molecule type" value="Genomic_DNA"/>
</dbReference>
<accession>A0ABV6SNM6</accession>
<gene>
    <name evidence="2" type="ORF">ACFFGX_13580</name>
</gene>
<feature type="transmembrane region" description="Helical" evidence="1">
    <location>
        <begin position="75"/>
        <end position="96"/>
    </location>
</feature>
<protein>
    <recommendedName>
        <fullName evidence="4">EpsG family protein</fullName>
    </recommendedName>
</protein>
<evidence type="ECO:0008006" key="4">
    <source>
        <dbReference type="Google" id="ProtNLM"/>
    </source>
</evidence>